<gene>
    <name evidence="3" type="ORF">F0Q45_02940</name>
</gene>
<dbReference type="PRINTS" id="PR00069">
    <property type="entry name" value="ALDKETRDTASE"/>
</dbReference>
<dbReference type="InterPro" id="IPR023210">
    <property type="entry name" value="NADP_OxRdtase_dom"/>
</dbReference>
<proteinExistence type="predicted"/>
<evidence type="ECO:0000313" key="3">
    <source>
        <dbReference type="EMBL" id="KAA1251727.1"/>
    </source>
</evidence>
<dbReference type="SUPFAM" id="SSF51430">
    <property type="entry name" value="NAD(P)-linked oxidoreductase"/>
    <property type="match status" value="1"/>
</dbReference>
<dbReference type="AlphaFoldDB" id="A0A5B1BSR8"/>
<dbReference type="CDD" id="cd19093">
    <property type="entry name" value="AKR_AtPLR-like"/>
    <property type="match status" value="1"/>
</dbReference>
<dbReference type="Gene3D" id="3.20.20.100">
    <property type="entry name" value="NADP-dependent oxidoreductase domain"/>
    <property type="match status" value="1"/>
</dbReference>
<feature type="domain" description="NADP-dependent oxidoreductase" evidence="2">
    <location>
        <begin position="14"/>
        <end position="297"/>
    </location>
</feature>
<dbReference type="InterPro" id="IPR036812">
    <property type="entry name" value="NAD(P)_OxRdtase_dom_sf"/>
</dbReference>
<dbReference type="Proteomes" id="UP000324701">
    <property type="component" value="Unassembled WGS sequence"/>
</dbReference>
<accession>A0A5B1BSR8</accession>
<name>A0A5B1BSR8_MYCSI</name>
<sequence>MKYLDVERIGKVSRIGLGTWQFGSREWGYGDRYAAGAARDIVQRALALGVTLFDTAEVYGLGKSERILGEALGDQRDQVVVASKIFPVAPFPAVIKQRERASARRLQLDRIPLYQVHQPNPVVPDSVIMPGMRQLLDNGKIGAAGVSNYSLARWRKADAALGRPVISNQVHFSLAHPGALDYLVPFAERENRIVIAYSPLAQGLLGGKYGVDNRPGGVRAANPLFGTENLRRIEPLLQTLRTVAAAVDAKPAQVALAWLISLPGVVAIPGASSVEQLEFNVAAADLDLSAESRDALTNAARAFHPTSVRRFLSDMVRERLERR</sequence>
<comment type="caution">
    <text evidence="3">The sequence shown here is derived from an EMBL/GenBank/DDBJ whole genome shotgun (WGS) entry which is preliminary data.</text>
</comment>
<evidence type="ECO:0000256" key="1">
    <source>
        <dbReference type="ARBA" id="ARBA00023002"/>
    </source>
</evidence>
<dbReference type="PANTHER" id="PTHR43364">
    <property type="entry name" value="NADH-SPECIFIC METHYLGLYOXAL REDUCTASE-RELATED"/>
    <property type="match status" value="1"/>
</dbReference>
<evidence type="ECO:0000259" key="2">
    <source>
        <dbReference type="Pfam" id="PF00248"/>
    </source>
</evidence>
<keyword evidence="1" id="KW-0560">Oxidoreductase</keyword>
<organism evidence="3 4">
    <name type="scientific">Mycobacterium simiae</name>
    <name type="common">Mycobacterium habana</name>
    <dbReference type="NCBI Taxonomy" id="1784"/>
    <lineage>
        <taxon>Bacteria</taxon>
        <taxon>Bacillati</taxon>
        <taxon>Actinomycetota</taxon>
        <taxon>Actinomycetes</taxon>
        <taxon>Mycobacteriales</taxon>
        <taxon>Mycobacteriaceae</taxon>
        <taxon>Mycobacterium</taxon>
        <taxon>Mycobacterium simiae complex</taxon>
    </lineage>
</organism>
<dbReference type="OrthoDB" id="9768793at2"/>
<dbReference type="GO" id="GO:0016491">
    <property type="term" value="F:oxidoreductase activity"/>
    <property type="evidence" value="ECO:0007669"/>
    <property type="project" value="UniProtKB-KW"/>
</dbReference>
<dbReference type="InterPro" id="IPR050523">
    <property type="entry name" value="AKR_Detox_Biosynth"/>
</dbReference>
<dbReference type="PANTHER" id="PTHR43364:SF4">
    <property type="entry name" value="NAD(P)-LINKED OXIDOREDUCTASE SUPERFAMILY PROTEIN"/>
    <property type="match status" value="1"/>
</dbReference>
<dbReference type="Pfam" id="PF00248">
    <property type="entry name" value="Aldo_ket_red"/>
    <property type="match status" value="1"/>
</dbReference>
<protein>
    <submittedName>
        <fullName evidence="3">Aldo/keto reductase</fullName>
    </submittedName>
</protein>
<dbReference type="EMBL" id="VTZN01000008">
    <property type="protein sequence ID" value="KAA1251727.1"/>
    <property type="molecule type" value="Genomic_DNA"/>
</dbReference>
<evidence type="ECO:0000313" key="4">
    <source>
        <dbReference type="Proteomes" id="UP000324701"/>
    </source>
</evidence>
<dbReference type="RefSeq" id="WP_149652472.1">
    <property type="nucleotide sequence ID" value="NZ_VTZN01000008.1"/>
</dbReference>
<dbReference type="InterPro" id="IPR020471">
    <property type="entry name" value="AKR"/>
</dbReference>
<reference evidence="3 4" key="1">
    <citation type="submission" date="2019-09" db="EMBL/GenBank/DDBJ databases">
        <title>Report of infection by Mycobacterium simiae a patient suffering from pulmonary tuberculosis.</title>
        <authorList>
            <person name="Mohanty P.S."/>
            <person name="Bansal A.K."/>
            <person name="Singh H."/>
            <person name="Sharma S."/>
            <person name="Patil S.A."/>
            <person name="Upadhaya P."/>
            <person name="Singh P.K."/>
            <person name="Kumar D."/>
            <person name="Kumar S."/>
            <person name="Singh R.K."/>
            <person name="Chaudhary B."/>
        </authorList>
    </citation>
    <scope>NUCLEOTIDE SEQUENCE [LARGE SCALE GENOMIC DNA]</scope>
    <source>
        <strain evidence="3 4">JAL-560-SIM</strain>
    </source>
</reference>
<keyword evidence="4" id="KW-1185">Reference proteome</keyword>